<dbReference type="EMBL" id="FUZT01000006">
    <property type="protein sequence ID" value="SKC72401.1"/>
    <property type="molecule type" value="Genomic_DNA"/>
</dbReference>
<sequence>MLNLKNGIVEKIIAIRGNFVEVLVNIDGNLEKAIAYMSLANDIKEGNKVVLNTTAVDLKLGSGGFHFVLAVLSNSNKQSNGYGHIMKLRYTPIQVKVNSAEEQKSIYHDIFNSFSTLNNMPVLIGGLHSMLAPLSVVLKGLNSNLNIGYIMTDGGALPIDFSETVYNLKKKGIIKGTITIGNAFGGDHECINIYNGLIAAKEILKCDVCIVAMGPGIVGTGTKYGFTGIEQGNIIDAVNDLGGVPICIPRISFRDKRERHYGISHHTITVLNDISKTKAYVAVPKFQNEREAYIKKQIETNGIDKKHDVLFVEFSDIINILKKSDINMKTMGRTLEDDTDYFVTAGVNAKVATYFIS</sequence>
<protein>
    <recommendedName>
        <fullName evidence="3">DUF3866 domain-containing protein</fullName>
    </recommendedName>
</protein>
<gene>
    <name evidence="1" type="ORF">SAMN02194393_02612</name>
</gene>
<organism evidence="1 2">
    <name type="scientific">Maledivibacter halophilus</name>
    <dbReference type="NCBI Taxonomy" id="36842"/>
    <lineage>
        <taxon>Bacteria</taxon>
        <taxon>Bacillati</taxon>
        <taxon>Bacillota</taxon>
        <taxon>Clostridia</taxon>
        <taxon>Peptostreptococcales</taxon>
        <taxon>Caminicellaceae</taxon>
        <taxon>Maledivibacter</taxon>
    </lineage>
</organism>
<evidence type="ECO:0008006" key="3">
    <source>
        <dbReference type="Google" id="ProtNLM"/>
    </source>
</evidence>
<dbReference type="STRING" id="36842.SAMN02194393_02612"/>
<accession>A0A1T5L8U0</accession>
<dbReference type="InterPro" id="IPR024479">
    <property type="entry name" value="DUF3866"/>
</dbReference>
<dbReference type="OrthoDB" id="3401376at2"/>
<dbReference type="Pfam" id="PF12982">
    <property type="entry name" value="DUF3866"/>
    <property type="match status" value="1"/>
</dbReference>
<name>A0A1T5L8U0_9FIRM</name>
<dbReference type="Proteomes" id="UP000190285">
    <property type="component" value="Unassembled WGS sequence"/>
</dbReference>
<reference evidence="1 2" key="1">
    <citation type="submission" date="2017-02" db="EMBL/GenBank/DDBJ databases">
        <authorList>
            <person name="Peterson S.W."/>
        </authorList>
    </citation>
    <scope>NUCLEOTIDE SEQUENCE [LARGE SCALE GENOMIC DNA]</scope>
    <source>
        <strain evidence="1 2">M1</strain>
    </source>
</reference>
<keyword evidence="2" id="KW-1185">Reference proteome</keyword>
<evidence type="ECO:0000313" key="2">
    <source>
        <dbReference type="Proteomes" id="UP000190285"/>
    </source>
</evidence>
<dbReference type="AlphaFoldDB" id="A0A1T5L8U0"/>
<proteinExistence type="predicted"/>
<dbReference type="RefSeq" id="WP_079492140.1">
    <property type="nucleotide sequence ID" value="NZ_FUZT01000006.1"/>
</dbReference>
<evidence type="ECO:0000313" key="1">
    <source>
        <dbReference type="EMBL" id="SKC72401.1"/>
    </source>
</evidence>